<dbReference type="Pfam" id="PF04748">
    <property type="entry name" value="Polysacc_deac_2"/>
    <property type="match status" value="1"/>
</dbReference>
<dbReference type="AlphaFoldDB" id="A0A239PJ19"/>
<dbReference type="EMBL" id="FZQA01000001">
    <property type="protein sequence ID" value="SNT67768.1"/>
    <property type="molecule type" value="Genomic_DNA"/>
</dbReference>
<dbReference type="Gene3D" id="3.20.20.370">
    <property type="entry name" value="Glycoside hydrolase/deacetylase"/>
    <property type="match status" value="1"/>
</dbReference>
<dbReference type="PANTHER" id="PTHR30105:SF2">
    <property type="entry name" value="DIVERGENT POLYSACCHARIDE DEACETYLASE SUPERFAMILY"/>
    <property type="match status" value="1"/>
</dbReference>
<gene>
    <name evidence="1" type="ORF">SAMN06297382_0261</name>
</gene>
<evidence type="ECO:0000313" key="1">
    <source>
        <dbReference type="EMBL" id="SNT67768.1"/>
    </source>
</evidence>
<dbReference type="RefSeq" id="WP_089410780.1">
    <property type="nucleotide sequence ID" value="NZ_FZQA01000001.1"/>
</dbReference>
<dbReference type="SUPFAM" id="SSF88713">
    <property type="entry name" value="Glycoside hydrolase/deacetylase"/>
    <property type="match status" value="1"/>
</dbReference>
<dbReference type="OrthoDB" id="9784811at2"/>
<dbReference type="GO" id="GO:0005975">
    <property type="term" value="P:carbohydrate metabolic process"/>
    <property type="evidence" value="ECO:0007669"/>
    <property type="project" value="InterPro"/>
</dbReference>
<dbReference type="InterPro" id="IPR011330">
    <property type="entry name" value="Glyco_hydro/deAcase_b/a-brl"/>
</dbReference>
<evidence type="ECO:0000313" key="2">
    <source>
        <dbReference type="Proteomes" id="UP000198346"/>
    </source>
</evidence>
<protein>
    <recommendedName>
        <fullName evidence="3">Divergent polysaccharide deacetylase</fullName>
    </recommendedName>
</protein>
<accession>A0A239PJ19</accession>
<evidence type="ECO:0008006" key="3">
    <source>
        <dbReference type="Google" id="ProtNLM"/>
    </source>
</evidence>
<dbReference type="PANTHER" id="PTHR30105">
    <property type="entry name" value="UNCHARACTERIZED YIBQ-RELATED"/>
    <property type="match status" value="1"/>
</dbReference>
<sequence length="414" mass="43319">MPRRRFKPPVLGRLAWAWLGFAAGAVLLGAYALALGAKIDAPTRVALPVGALERMAPPQTVSVLNAAESQSRPALREGDDPDAAHAGELFAQSPVEILRQPSDDPYADDSADAPLAFDERDIVITIDGKPAAPPSAQPATAAALARPAFRIPDPDPALLAATAFGQRPKISADGRRAARHYARPFASDAGAPRAALIVAGLGLNRALTERAIDELPPEITLAFAPYAKDLDYWTARAREAGHEIMIELPMETRAGADALGPAALSTERTQAENLQRLDWLMSRFGGYFGATNYLGGKFSADREAIRPVLTRLAQAGVAYVDDTGATRALGLDGGPVAVVDRMIAAGTLGEDVGAARRDLRALAAVAERNGHALGKAYAYDAVIDAVIEWSEALAADGIALAPASAVVHARAGAL</sequence>
<name>A0A239PJ19_9PROT</name>
<keyword evidence="2" id="KW-1185">Reference proteome</keyword>
<organism evidence="1 2">
    <name type="scientific">Amphiplicatus metriothermophilus</name>
    <dbReference type="NCBI Taxonomy" id="1519374"/>
    <lineage>
        <taxon>Bacteria</taxon>
        <taxon>Pseudomonadati</taxon>
        <taxon>Pseudomonadota</taxon>
        <taxon>Alphaproteobacteria</taxon>
        <taxon>Parvularculales</taxon>
        <taxon>Parvularculaceae</taxon>
        <taxon>Amphiplicatus</taxon>
    </lineage>
</organism>
<dbReference type="CDD" id="cd10936">
    <property type="entry name" value="CE4_DAC2"/>
    <property type="match status" value="1"/>
</dbReference>
<reference evidence="1 2" key="1">
    <citation type="submission" date="2017-07" db="EMBL/GenBank/DDBJ databases">
        <authorList>
            <person name="Sun Z.S."/>
            <person name="Albrecht U."/>
            <person name="Echele G."/>
            <person name="Lee C.C."/>
        </authorList>
    </citation>
    <scope>NUCLEOTIDE SEQUENCE [LARGE SCALE GENOMIC DNA]</scope>
    <source>
        <strain evidence="1 2">CGMCC 1.12710</strain>
    </source>
</reference>
<dbReference type="Proteomes" id="UP000198346">
    <property type="component" value="Unassembled WGS sequence"/>
</dbReference>
<dbReference type="InterPro" id="IPR006837">
    <property type="entry name" value="Divergent_DAC"/>
</dbReference>
<proteinExistence type="predicted"/>